<proteinExistence type="predicted"/>
<dbReference type="Proteomes" id="UP000070174">
    <property type="component" value="Unassembled WGS sequence"/>
</dbReference>
<sequence length="54" mass="6584">MIRLLNIFKNHIIFLLFMRKKYFYGISFLPRKDIKAKGIIESLHRNNKKWSSQS</sequence>
<dbReference type="EMBL" id="LRQE01000022">
    <property type="protein sequence ID" value="KXA30920.1"/>
    <property type="molecule type" value="Genomic_DNA"/>
</dbReference>
<accession>A0A133PQJ8</accession>
<comment type="caution">
    <text evidence="1">The sequence shown here is derived from an EMBL/GenBank/DDBJ whole genome shotgun (WGS) entry which is preliminary data.</text>
</comment>
<name>A0A133PQJ8_9FIRM</name>
<protein>
    <submittedName>
        <fullName evidence="1">Uncharacterized protein</fullName>
    </submittedName>
</protein>
<dbReference type="AlphaFoldDB" id="A0A133PQJ8"/>
<organism evidence="1">
    <name type="scientific">Peptoniphilus harei</name>
    <dbReference type="NCBI Taxonomy" id="54005"/>
    <lineage>
        <taxon>Bacteria</taxon>
        <taxon>Bacillati</taxon>
        <taxon>Bacillota</taxon>
        <taxon>Tissierellia</taxon>
        <taxon>Tissierellales</taxon>
        <taxon>Peptoniphilaceae</taxon>
        <taxon>Peptoniphilus</taxon>
    </lineage>
</organism>
<gene>
    <name evidence="1" type="ORF">HMPREF3229_00700</name>
</gene>
<evidence type="ECO:0000313" key="2">
    <source>
        <dbReference type="Proteomes" id="UP000070174"/>
    </source>
</evidence>
<evidence type="ECO:0000313" key="1">
    <source>
        <dbReference type="EMBL" id="KXA30920.1"/>
    </source>
</evidence>
<dbReference type="PATRIC" id="fig|54005.3.peg.688"/>
<reference evidence="1 2" key="1">
    <citation type="submission" date="2016-01" db="EMBL/GenBank/DDBJ databases">
        <authorList>
            <person name="Oliw E.H."/>
        </authorList>
    </citation>
    <scope>NUCLEOTIDE SEQUENCE [LARGE SCALE GENOMIC DNA]</scope>
    <source>
        <strain evidence="1 2">CMW7756A</strain>
    </source>
</reference>